<organism evidence="2 3">
    <name type="scientific">Brevundimonas olei</name>
    <dbReference type="NCBI Taxonomy" id="657642"/>
    <lineage>
        <taxon>Bacteria</taxon>
        <taxon>Pseudomonadati</taxon>
        <taxon>Pseudomonadota</taxon>
        <taxon>Alphaproteobacteria</taxon>
        <taxon>Caulobacterales</taxon>
        <taxon>Caulobacteraceae</taxon>
        <taxon>Brevundimonas</taxon>
    </lineage>
</organism>
<reference evidence="2 3" key="1">
    <citation type="submission" date="2024-02" db="EMBL/GenBank/DDBJ databases">
        <title>Distribution and functional of Brevundimonas-related endobacteria within Verticillium dahliae.</title>
        <authorList>
            <person name="Zeng H."/>
        </authorList>
    </citation>
    <scope>NUCLEOTIDE SEQUENCE [LARGE SCALE GENOMIC DNA]</scope>
    <source>
        <strain evidence="2 3">TRM 44200</strain>
    </source>
</reference>
<dbReference type="Proteomes" id="UP001363460">
    <property type="component" value="Chromosome"/>
</dbReference>
<sequence>MRWAVVATFAFGLTACTPEPEKSSPQSPRSLEEAGAVKPSDSLCLPETEVNRLVADARPSDEDFGAMMGHFAICHQDEVTARQIAIRLSDAGLPVAMRHVAITNLNMRRDLETVVPLLQRASGLGDETAKEDLRRLVVSTAVAVADAYGIERIRPPVPIEVPTRFQVQSVGQLIETCCSADLDDEAFCDEAISQIMIETRACRGRPFASSVGAIRERIRRSQPSAQPAYEFLRDQVSQCEFG</sequence>
<dbReference type="RefSeq" id="WP_338576235.1">
    <property type="nucleotide sequence ID" value="NZ_CP146369.1"/>
</dbReference>
<dbReference type="EMBL" id="CP146369">
    <property type="protein sequence ID" value="WWT54165.1"/>
    <property type="molecule type" value="Genomic_DNA"/>
</dbReference>
<evidence type="ECO:0000256" key="1">
    <source>
        <dbReference type="SAM" id="MobiDB-lite"/>
    </source>
</evidence>
<evidence type="ECO:0008006" key="4">
    <source>
        <dbReference type="Google" id="ProtNLM"/>
    </source>
</evidence>
<feature type="region of interest" description="Disordered" evidence="1">
    <location>
        <begin position="18"/>
        <end position="39"/>
    </location>
</feature>
<proteinExistence type="predicted"/>
<keyword evidence="3" id="KW-1185">Reference proteome</keyword>
<gene>
    <name evidence="2" type="ORF">V8J38_13030</name>
</gene>
<protein>
    <recommendedName>
        <fullName evidence="4">Lipoprotein</fullName>
    </recommendedName>
</protein>
<evidence type="ECO:0000313" key="3">
    <source>
        <dbReference type="Proteomes" id="UP001363460"/>
    </source>
</evidence>
<dbReference type="PROSITE" id="PS51257">
    <property type="entry name" value="PROKAR_LIPOPROTEIN"/>
    <property type="match status" value="1"/>
</dbReference>
<name>A0ABZ2I961_9CAUL</name>
<accession>A0ABZ2I961</accession>
<evidence type="ECO:0000313" key="2">
    <source>
        <dbReference type="EMBL" id="WWT54165.1"/>
    </source>
</evidence>